<organism evidence="2 3">
    <name type="scientific">Mesorhizobium salmacidum</name>
    <dbReference type="NCBI Taxonomy" id="3015171"/>
    <lineage>
        <taxon>Bacteria</taxon>
        <taxon>Pseudomonadati</taxon>
        <taxon>Pseudomonadota</taxon>
        <taxon>Alphaproteobacteria</taxon>
        <taxon>Hyphomicrobiales</taxon>
        <taxon>Phyllobacteriaceae</taxon>
        <taxon>Mesorhizobium</taxon>
    </lineage>
</organism>
<accession>A0ABU8KV18</accession>
<reference evidence="2 3" key="1">
    <citation type="submission" date="2022-12" db="EMBL/GenBank/DDBJ databases">
        <authorList>
            <person name="Muema E."/>
        </authorList>
    </citation>
    <scope>NUCLEOTIDE SEQUENCE [LARGE SCALE GENOMIC DNA]</scope>
    <source>
        <strain evidence="3">1326</strain>
    </source>
</reference>
<evidence type="ECO:0000313" key="3">
    <source>
        <dbReference type="Proteomes" id="UP001387293"/>
    </source>
</evidence>
<dbReference type="Proteomes" id="UP001387293">
    <property type="component" value="Unassembled WGS sequence"/>
</dbReference>
<evidence type="ECO:0000313" key="2">
    <source>
        <dbReference type="EMBL" id="MEI9408925.1"/>
    </source>
</evidence>
<proteinExistence type="predicted"/>
<keyword evidence="1" id="KW-0812">Transmembrane</keyword>
<keyword evidence="1" id="KW-0472">Membrane</keyword>
<sequence>MQAIRTGVSWAGLVSGPAAWAITLQLDYSTAFWQCHAGFWPTALFSLIGAAAATAGALLSWRAIHDRGHGTSPPLKARTRMFLARTSVGIGALFTLVMLTQMLAGLTFSGCEL</sequence>
<dbReference type="EMBL" id="JAPYKS010000005">
    <property type="protein sequence ID" value="MEI9408925.1"/>
    <property type="molecule type" value="Genomic_DNA"/>
</dbReference>
<protein>
    <submittedName>
        <fullName evidence="2">Uncharacterized protein</fullName>
    </submittedName>
</protein>
<keyword evidence="3" id="KW-1185">Reference proteome</keyword>
<keyword evidence="1" id="KW-1133">Transmembrane helix</keyword>
<comment type="caution">
    <text evidence="2">The sequence shown here is derived from an EMBL/GenBank/DDBJ whole genome shotgun (WGS) entry which is preliminary data.</text>
</comment>
<feature type="transmembrane region" description="Helical" evidence="1">
    <location>
        <begin position="37"/>
        <end position="61"/>
    </location>
</feature>
<evidence type="ECO:0000256" key="1">
    <source>
        <dbReference type="SAM" id="Phobius"/>
    </source>
</evidence>
<gene>
    <name evidence="2" type="ORF">O7A60_09110</name>
</gene>
<dbReference type="RefSeq" id="WP_337105954.1">
    <property type="nucleotide sequence ID" value="NZ_JAPYKS010000005.1"/>
</dbReference>
<feature type="transmembrane region" description="Helical" evidence="1">
    <location>
        <begin position="82"/>
        <end position="104"/>
    </location>
</feature>
<name>A0ABU8KV18_9HYPH</name>